<evidence type="ECO:0000313" key="2">
    <source>
        <dbReference type="EMBL" id="SIT75553.1"/>
    </source>
</evidence>
<dbReference type="STRING" id="515897.SAMN05421849_0346"/>
<feature type="domain" description="CobE/GbiG C-terminal" evidence="1">
    <location>
        <begin position="11"/>
        <end position="127"/>
    </location>
</feature>
<dbReference type="Pfam" id="PF01890">
    <property type="entry name" value="CbiG_C"/>
    <property type="match status" value="1"/>
</dbReference>
<evidence type="ECO:0000313" key="3">
    <source>
        <dbReference type="Proteomes" id="UP000192455"/>
    </source>
</evidence>
<dbReference type="SUPFAM" id="SSF159664">
    <property type="entry name" value="CobE/GbiG C-terminal domain-like"/>
    <property type="match status" value="1"/>
</dbReference>
<protein>
    <submittedName>
        <fullName evidence="2">Cobalt-precorrin 5A hydrolase</fullName>
    </submittedName>
</protein>
<dbReference type="RefSeq" id="WP_234967681.1">
    <property type="nucleotide sequence ID" value="NZ_FTPS01000001.1"/>
</dbReference>
<dbReference type="InterPro" id="IPR036518">
    <property type="entry name" value="CobE/GbiG_C_sf"/>
</dbReference>
<dbReference type="GO" id="GO:0009236">
    <property type="term" value="P:cobalamin biosynthetic process"/>
    <property type="evidence" value="ECO:0007669"/>
    <property type="project" value="InterPro"/>
</dbReference>
<dbReference type="GO" id="GO:0016787">
    <property type="term" value="F:hydrolase activity"/>
    <property type="evidence" value="ECO:0007669"/>
    <property type="project" value="UniProtKB-KW"/>
</dbReference>
<reference evidence="2 3" key="1">
    <citation type="submission" date="2017-01" db="EMBL/GenBank/DDBJ databases">
        <authorList>
            <person name="Mah S.A."/>
            <person name="Swanson W.J."/>
            <person name="Moy G.W."/>
            <person name="Vacquier V.D."/>
        </authorList>
    </citation>
    <scope>NUCLEOTIDE SEQUENCE [LARGE SCALE GENOMIC DNA]</scope>
    <source>
        <strain evidence="2 3">DSM 21219</strain>
    </source>
</reference>
<dbReference type="AlphaFoldDB" id="A0A1R3WCC7"/>
<dbReference type="EMBL" id="FTPS01000001">
    <property type="protein sequence ID" value="SIT75553.1"/>
    <property type="molecule type" value="Genomic_DNA"/>
</dbReference>
<keyword evidence="3" id="KW-1185">Reference proteome</keyword>
<dbReference type="Proteomes" id="UP000192455">
    <property type="component" value="Unassembled WGS sequence"/>
</dbReference>
<accession>A0A1R3WCC7</accession>
<dbReference type="InterPro" id="IPR002750">
    <property type="entry name" value="CobE/GbiG_C"/>
</dbReference>
<dbReference type="Gene3D" id="3.30.420.180">
    <property type="entry name" value="CobE/GbiG C-terminal domain"/>
    <property type="match status" value="1"/>
</dbReference>
<organism evidence="2 3">
    <name type="scientific">Pontibaca methylaminivorans</name>
    <dbReference type="NCBI Taxonomy" id="515897"/>
    <lineage>
        <taxon>Bacteria</taxon>
        <taxon>Pseudomonadati</taxon>
        <taxon>Pseudomonadota</taxon>
        <taxon>Alphaproteobacteria</taxon>
        <taxon>Rhodobacterales</taxon>
        <taxon>Roseobacteraceae</taxon>
        <taxon>Pontibaca</taxon>
    </lineage>
</organism>
<evidence type="ECO:0000259" key="1">
    <source>
        <dbReference type="Pfam" id="PF01890"/>
    </source>
</evidence>
<gene>
    <name evidence="2" type="ORF">SAMN05421849_0346</name>
</gene>
<keyword evidence="2" id="KW-0378">Hydrolase</keyword>
<sequence length="135" mass="13795">MSDGETAMRTIAGLGFREAAHTDSLRDALARARAQGVRTLAVPADKIGHRALRPLAAAGYRVIGIVPAVMQAVPTLTESPAARRAYQTGSVAEACALAAARAAFGPRARLAGPRAISGDRLATAALALAPEGDPE</sequence>
<proteinExistence type="predicted"/>
<name>A0A1R3WCC7_9RHOB</name>